<dbReference type="SUPFAM" id="SSF56672">
    <property type="entry name" value="DNA/RNA polymerases"/>
    <property type="match status" value="1"/>
</dbReference>
<keyword evidence="2" id="KW-1185">Reference proteome</keyword>
<dbReference type="PANTHER" id="PTHR33568:SF3">
    <property type="entry name" value="DNA-DIRECTED DNA POLYMERASE"/>
    <property type="match status" value="1"/>
</dbReference>
<sequence length="134" mass="15301">MFISNNSLPNSPTIPPINPRNVFYGRRTNCVRLQHKADVANGEMIRYLEVCSLYPFVNKNRKYPVGHPRILVGEDEVEGILRYSVIPFSLYHPVFPLRLKGNLVFTTCAEVERQDDCDHEDAEERSRGHGCPTG</sequence>
<evidence type="ECO:0000313" key="1">
    <source>
        <dbReference type="EMBL" id="KAG8238173.1"/>
    </source>
</evidence>
<comment type="caution">
    <text evidence="1">The sequence shown here is derived from an EMBL/GenBank/DDBJ whole genome shotgun (WGS) entry which is preliminary data.</text>
</comment>
<dbReference type="EMBL" id="KZ309298">
    <property type="protein sequence ID" value="KAG8238173.1"/>
    <property type="molecule type" value="Genomic_DNA"/>
</dbReference>
<proteinExistence type="predicted"/>
<dbReference type="Proteomes" id="UP000792457">
    <property type="component" value="Unassembled WGS sequence"/>
</dbReference>
<name>A0A8K0PAT0_LADFU</name>
<evidence type="ECO:0008006" key="3">
    <source>
        <dbReference type="Google" id="ProtNLM"/>
    </source>
</evidence>
<evidence type="ECO:0000313" key="2">
    <source>
        <dbReference type="Proteomes" id="UP000792457"/>
    </source>
</evidence>
<organism evidence="1 2">
    <name type="scientific">Ladona fulva</name>
    <name type="common">Scarce chaser dragonfly</name>
    <name type="synonym">Libellula fulva</name>
    <dbReference type="NCBI Taxonomy" id="123851"/>
    <lineage>
        <taxon>Eukaryota</taxon>
        <taxon>Metazoa</taxon>
        <taxon>Ecdysozoa</taxon>
        <taxon>Arthropoda</taxon>
        <taxon>Hexapoda</taxon>
        <taxon>Insecta</taxon>
        <taxon>Pterygota</taxon>
        <taxon>Palaeoptera</taxon>
        <taxon>Odonata</taxon>
        <taxon>Epiprocta</taxon>
        <taxon>Anisoptera</taxon>
        <taxon>Libelluloidea</taxon>
        <taxon>Libellulidae</taxon>
        <taxon>Ladona</taxon>
    </lineage>
</organism>
<dbReference type="InterPro" id="IPR043502">
    <property type="entry name" value="DNA/RNA_pol_sf"/>
</dbReference>
<reference evidence="1" key="2">
    <citation type="submission" date="2017-10" db="EMBL/GenBank/DDBJ databases">
        <title>Ladona fulva Genome sequencing and assembly.</title>
        <authorList>
            <person name="Murali S."/>
            <person name="Richards S."/>
            <person name="Bandaranaike D."/>
            <person name="Bellair M."/>
            <person name="Blankenburg K."/>
            <person name="Chao H."/>
            <person name="Dinh H."/>
            <person name="Doddapaneni H."/>
            <person name="Dugan-Rocha S."/>
            <person name="Elkadiri S."/>
            <person name="Gnanaolivu R."/>
            <person name="Hernandez B."/>
            <person name="Skinner E."/>
            <person name="Javaid M."/>
            <person name="Lee S."/>
            <person name="Li M."/>
            <person name="Ming W."/>
            <person name="Munidasa M."/>
            <person name="Muniz J."/>
            <person name="Nguyen L."/>
            <person name="Hughes D."/>
            <person name="Osuji N."/>
            <person name="Pu L.-L."/>
            <person name="Puazo M."/>
            <person name="Qu C."/>
            <person name="Quiroz J."/>
            <person name="Raj R."/>
            <person name="Weissenberger G."/>
            <person name="Xin Y."/>
            <person name="Zou X."/>
            <person name="Han Y."/>
            <person name="Worley K."/>
            <person name="Muzny D."/>
            <person name="Gibbs R."/>
        </authorList>
    </citation>
    <scope>NUCLEOTIDE SEQUENCE</scope>
    <source>
        <strain evidence="1">Sampled in the wild</strain>
    </source>
</reference>
<dbReference type="AlphaFoldDB" id="A0A8K0PAT0"/>
<accession>A0A8K0PAT0</accession>
<dbReference type="OrthoDB" id="6119432at2759"/>
<dbReference type="PANTHER" id="PTHR33568">
    <property type="entry name" value="DNA POLYMERASE"/>
    <property type="match status" value="1"/>
</dbReference>
<reference evidence="1" key="1">
    <citation type="submission" date="2013-04" db="EMBL/GenBank/DDBJ databases">
        <authorList>
            <person name="Qu J."/>
            <person name="Murali S.C."/>
            <person name="Bandaranaike D."/>
            <person name="Bellair M."/>
            <person name="Blankenburg K."/>
            <person name="Chao H."/>
            <person name="Dinh H."/>
            <person name="Doddapaneni H."/>
            <person name="Downs B."/>
            <person name="Dugan-Rocha S."/>
            <person name="Elkadiri S."/>
            <person name="Gnanaolivu R.D."/>
            <person name="Hernandez B."/>
            <person name="Javaid M."/>
            <person name="Jayaseelan J.C."/>
            <person name="Lee S."/>
            <person name="Li M."/>
            <person name="Ming W."/>
            <person name="Munidasa M."/>
            <person name="Muniz J."/>
            <person name="Nguyen L."/>
            <person name="Ongeri F."/>
            <person name="Osuji N."/>
            <person name="Pu L.-L."/>
            <person name="Puazo M."/>
            <person name="Qu C."/>
            <person name="Quiroz J."/>
            <person name="Raj R."/>
            <person name="Weissenberger G."/>
            <person name="Xin Y."/>
            <person name="Zou X."/>
            <person name="Han Y."/>
            <person name="Richards S."/>
            <person name="Worley K."/>
            <person name="Muzny D."/>
            <person name="Gibbs R."/>
        </authorList>
    </citation>
    <scope>NUCLEOTIDE SEQUENCE</scope>
    <source>
        <strain evidence="1">Sampled in the wild</strain>
    </source>
</reference>
<gene>
    <name evidence="1" type="ORF">J437_LFUL018030</name>
</gene>
<protein>
    <recommendedName>
        <fullName evidence="3">DNA-directed DNA polymerase</fullName>
    </recommendedName>
</protein>
<dbReference type="GO" id="GO:0071897">
    <property type="term" value="P:DNA biosynthetic process"/>
    <property type="evidence" value="ECO:0007669"/>
    <property type="project" value="UniProtKB-ARBA"/>
</dbReference>